<dbReference type="AlphaFoldDB" id="D5GLB9"/>
<dbReference type="GeneID" id="9182106"/>
<accession>D5GLB9</accession>
<organism evidence="3 4">
    <name type="scientific">Tuber melanosporum (strain Mel28)</name>
    <name type="common">Perigord black truffle</name>
    <dbReference type="NCBI Taxonomy" id="656061"/>
    <lineage>
        <taxon>Eukaryota</taxon>
        <taxon>Fungi</taxon>
        <taxon>Dikarya</taxon>
        <taxon>Ascomycota</taxon>
        <taxon>Pezizomycotina</taxon>
        <taxon>Pezizomycetes</taxon>
        <taxon>Pezizales</taxon>
        <taxon>Tuberaceae</taxon>
        <taxon>Tuber</taxon>
    </lineage>
</organism>
<dbReference type="Pfam" id="PF17649">
    <property type="entry name" value="VPS38"/>
    <property type="match status" value="1"/>
</dbReference>
<dbReference type="PANTHER" id="PTHR15157">
    <property type="entry name" value="UV RADIATION RESISTANCE-ASSOCIATED GENE PROTEIN"/>
    <property type="match status" value="1"/>
</dbReference>
<dbReference type="InterPro" id="IPR040939">
    <property type="entry name" value="Vps38"/>
</dbReference>
<dbReference type="GO" id="GO:0000323">
    <property type="term" value="C:lytic vacuole"/>
    <property type="evidence" value="ECO:0007669"/>
    <property type="project" value="TreeGrafter"/>
</dbReference>
<evidence type="ECO:0000313" key="3">
    <source>
        <dbReference type="EMBL" id="CAZ85312.1"/>
    </source>
</evidence>
<dbReference type="eggNOG" id="KOG2896">
    <property type="taxonomic scope" value="Eukaryota"/>
</dbReference>
<protein>
    <submittedName>
        <fullName evidence="3">(Perigord truffle) hypothetical protein</fullName>
    </submittedName>
</protein>
<gene>
    <name evidence="3" type="ORF">GSTUM_00010124001</name>
</gene>
<dbReference type="HOGENOM" id="CLU_009375_1_0_1"/>
<evidence type="ECO:0000256" key="2">
    <source>
        <dbReference type="SAM" id="Coils"/>
    </source>
</evidence>
<dbReference type="GO" id="GO:0000149">
    <property type="term" value="F:SNARE binding"/>
    <property type="evidence" value="ECO:0007669"/>
    <property type="project" value="TreeGrafter"/>
</dbReference>
<evidence type="ECO:0000313" key="4">
    <source>
        <dbReference type="Proteomes" id="UP000006911"/>
    </source>
</evidence>
<keyword evidence="4" id="KW-1185">Reference proteome</keyword>
<sequence>MPSDSDGLRTLNIDFALGIGTTPRECPLLLPSGRKLRHLTGIALRNLTTSVQKAQSTRVTKSSDDDALAGAWKSAGKRPVQVEGLAGGSSSSSGGGLIHAKSEMDLTKADVDMEVGVDVRSGGRLRRRSMRGNPLGLESPMTRQKRLEDVAAGRMADVFFSLHVGDRVGSGEDPIYISEVVSKSMNPSFQFFELSHSGPHVSRLDKVTVKIWVGTQSQFRLILELNIALSALQFIGKNLENFRHPFPTNSVIFFLSDGIYTTFMDMPLSSPASHRELPIRGHASSASPTASYDAIMKLNNLEDCIQDAEQTSAKVSDQINAILERESSSMSLLREASQARESRKTLQGYLALEKKRLNAAIRKRESLRQSLQVRREAMAAGREAQRTGENYLREAAVGLERCKKDLGETKKGIETQRRRIVEDLQTVYPVEPVPNHPLSFTIRSLPLPNSHHEDADADAISAALGYVAHVAYLLSFYLGTYLRYPLQPQCSNSFVRDPISVIAGARTFPLWVKGSVYFRFEYAIFLLNKDLEQLMSSQGLWVMDIRHTLPNLKYLLLFRWGGGGYAGTNKALITLRKITLPEVLRDWLSFRCYSYR</sequence>
<feature type="coiled-coil region" evidence="2">
    <location>
        <begin position="298"/>
        <end position="325"/>
    </location>
</feature>
<dbReference type="PANTHER" id="PTHR15157:SF5">
    <property type="entry name" value="UV RADIATION RESISTANCE-ASSOCIATED GENE PROTEIN"/>
    <property type="match status" value="1"/>
</dbReference>
<keyword evidence="1 2" id="KW-0175">Coiled coil</keyword>
<proteinExistence type="predicted"/>
<dbReference type="RefSeq" id="XP_002841121.1">
    <property type="nucleotide sequence ID" value="XM_002841075.1"/>
</dbReference>
<dbReference type="EMBL" id="FN430348">
    <property type="protein sequence ID" value="CAZ85312.1"/>
    <property type="molecule type" value="Genomic_DNA"/>
</dbReference>
<reference evidence="3 4" key="1">
    <citation type="journal article" date="2010" name="Nature">
        <title>Perigord black truffle genome uncovers evolutionary origins and mechanisms of symbiosis.</title>
        <authorList>
            <person name="Martin F."/>
            <person name="Kohler A."/>
            <person name="Murat C."/>
            <person name="Balestrini R."/>
            <person name="Coutinho P.M."/>
            <person name="Jaillon O."/>
            <person name="Montanini B."/>
            <person name="Morin E."/>
            <person name="Noel B."/>
            <person name="Percudani R."/>
            <person name="Porcel B."/>
            <person name="Rubini A."/>
            <person name="Amicucci A."/>
            <person name="Amselem J."/>
            <person name="Anthouard V."/>
            <person name="Arcioni S."/>
            <person name="Artiguenave F."/>
            <person name="Aury J.M."/>
            <person name="Ballario P."/>
            <person name="Bolchi A."/>
            <person name="Brenna A."/>
            <person name="Brun A."/>
            <person name="Buee M."/>
            <person name="Cantarel B."/>
            <person name="Chevalier G."/>
            <person name="Couloux A."/>
            <person name="Da Silva C."/>
            <person name="Denoeud F."/>
            <person name="Duplessis S."/>
            <person name="Ghignone S."/>
            <person name="Hilselberger B."/>
            <person name="Iotti M."/>
            <person name="Marcais B."/>
            <person name="Mello A."/>
            <person name="Miranda M."/>
            <person name="Pacioni G."/>
            <person name="Quesneville H."/>
            <person name="Riccioni C."/>
            <person name="Ruotolo R."/>
            <person name="Splivallo R."/>
            <person name="Stocchi V."/>
            <person name="Tisserant E."/>
            <person name="Viscomi A.R."/>
            <person name="Zambonelli A."/>
            <person name="Zampieri E."/>
            <person name="Henrissat B."/>
            <person name="Lebrun M.H."/>
            <person name="Paolocci F."/>
            <person name="Bonfante P."/>
            <person name="Ottonello S."/>
            <person name="Wincker P."/>
        </authorList>
    </citation>
    <scope>NUCLEOTIDE SEQUENCE [LARGE SCALE GENOMIC DNA]</scope>
    <source>
        <strain evidence="3 4">Mel28</strain>
    </source>
</reference>
<dbReference type="GO" id="GO:0034272">
    <property type="term" value="C:phosphatidylinositol 3-kinase complex, class III, type II"/>
    <property type="evidence" value="ECO:0007669"/>
    <property type="project" value="InterPro"/>
</dbReference>
<dbReference type="OMA" id="HYRFEYG"/>
<evidence type="ECO:0000256" key="1">
    <source>
        <dbReference type="ARBA" id="ARBA00023054"/>
    </source>
</evidence>
<name>D5GLB9_TUBMM</name>
<dbReference type="STRING" id="656061.D5GLB9"/>
<dbReference type="KEGG" id="tml:GSTUM_00010124001"/>
<dbReference type="Proteomes" id="UP000006911">
    <property type="component" value="Unassembled WGS sequence"/>
</dbReference>
<dbReference type="GO" id="GO:0035493">
    <property type="term" value="P:SNARE complex assembly"/>
    <property type="evidence" value="ECO:0007669"/>
    <property type="project" value="TreeGrafter"/>
</dbReference>
<dbReference type="InParanoid" id="D5GLB9"/>
<dbReference type="GO" id="GO:0005768">
    <property type="term" value="C:endosome"/>
    <property type="evidence" value="ECO:0007669"/>
    <property type="project" value="TreeGrafter"/>
</dbReference>